<dbReference type="PANTHER" id="PTHR44917">
    <property type="entry name" value="PROTEIN HIGH CHLOROPHYLL FLUORESCENT 107"/>
    <property type="match status" value="1"/>
</dbReference>
<dbReference type="EMBL" id="JADXDR010000027">
    <property type="protein sequence ID" value="KAI7844573.1"/>
    <property type="molecule type" value="Genomic_DNA"/>
</dbReference>
<keyword evidence="3" id="KW-1185">Reference proteome</keyword>
<sequence length="230" mass="25001">MLAVRASHTSRPAGEAISGRPGPHRPHSPLGAGAAAAGAGTKAARLSTGPPCLHGFVCCKASAQGPGSPCVQQCSARALVLYSAALEYARSERYDVARRVFKRLCMSECPSFVKPWVSWAQMEKRCIPRGDERRWAASRSVLQQGLERNRDAPPLLQAWGLLEMQRGNLLAAVMLLDRSAALEPKNRPVLRWAPVVEARKTVGERRGTRRLQRDIRVAASGGENCPESDE</sequence>
<dbReference type="GO" id="GO:0006397">
    <property type="term" value="P:mRNA processing"/>
    <property type="evidence" value="ECO:0007669"/>
    <property type="project" value="InterPro"/>
</dbReference>
<protein>
    <submittedName>
        <fullName evidence="2">Uncharacterized protein</fullName>
    </submittedName>
</protein>
<dbReference type="GO" id="GO:0003727">
    <property type="term" value="F:single-stranded RNA binding"/>
    <property type="evidence" value="ECO:0007669"/>
    <property type="project" value="TreeGrafter"/>
</dbReference>
<dbReference type="AlphaFoldDB" id="A0AAD5DY57"/>
<dbReference type="Proteomes" id="UP001205105">
    <property type="component" value="Unassembled WGS sequence"/>
</dbReference>
<evidence type="ECO:0000256" key="1">
    <source>
        <dbReference type="SAM" id="MobiDB-lite"/>
    </source>
</evidence>
<evidence type="ECO:0000313" key="2">
    <source>
        <dbReference type="EMBL" id="KAI7844573.1"/>
    </source>
</evidence>
<dbReference type="InterPro" id="IPR011990">
    <property type="entry name" value="TPR-like_helical_dom_sf"/>
</dbReference>
<name>A0AAD5DY57_9CHLO</name>
<organism evidence="2 3">
    <name type="scientific">Chlorella ohadii</name>
    <dbReference type="NCBI Taxonomy" id="2649997"/>
    <lineage>
        <taxon>Eukaryota</taxon>
        <taxon>Viridiplantae</taxon>
        <taxon>Chlorophyta</taxon>
        <taxon>core chlorophytes</taxon>
        <taxon>Trebouxiophyceae</taxon>
        <taxon>Chlorellales</taxon>
        <taxon>Chlorellaceae</taxon>
        <taxon>Chlorella clade</taxon>
        <taxon>Chlorella</taxon>
    </lineage>
</organism>
<dbReference type="Gene3D" id="1.25.40.10">
    <property type="entry name" value="Tetratricopeptide repeat domain"/>
    <property type="match status" value="1"/>
</dbReference>
<dbReference type="SUPFAM" id="SSF48452">
    <property type="entry name" value="TPR-like"/>
    <property type="match status" value="1"/>
</dbReference>
<dbReference type="GO" id="GO:0006417">
    <property type="term" value="P:regulation of translation"/>
    <property type="evidence" value="ECO:0007669"/>
    <property type="project" value="TreeGrafter"/>
</dbReference>
<proteinExistence type="predicted"/>
<feature type="region of interest" description="Disordered" evidence="1">
    <location>
        <begin position="1"/>
        <end position="34"/>
    </location>
</feature>
<reference evidence="2" key="1">
    <citation type="submission" date="2020-11" db="EMBL/GenBank/DDBJ databases">
        <title>Chlorella ohadii genome sequencing and assembly.</title>
        <authorList>
            <person name="Murik O."/>
            <person name="Treves H."/>
            <person name="Kedem I."/>
            <person name="Shotland Y."/>
            <person name="Kaplan A."/>
        </authorList>
    </citation>
    <scope>NUCLEOTIDE SEQUENCE</scope>
    <source>
        <strain evidence="2">1</strain>
    </source>
</reference>
<dbReference type="GO" id="GO:0003729">
    <property type="term" value="F:mRNA binding"/>
    <property type="evidence" value="ECO:0007669"/>
    <property type="project" value="InterPro"/>
</dbReference>
<comment type="caution">
    <text evidence="2">The sequence shown here is derived from an EMBL/GenBank/DDBJ whole genome shotgun (WGS) entry which is preliminary data.</text>
</comment>
<dbReference type="PANTHER" id="PTHR44917:SF1">
    <property type="entry name" value="PROTEIN HIGH CHLOROPHYLL FLUORESCENT 107"/>
    <property type="match status" value="1"/>
</dbReference>
<accession>A0AAD5DY57</accession>
<dbReference type="InterPro" id="IPR044624">
    <property type="entry name" value="Mbb1-like"/>
</dbReference>
<evidence type="ECO:0000313" key="3">
    <source>
        <dbReference type="Proteomes" id="UP001205105"/>
    </source>
</evidence>
<gene>
    <name evidence="2" type="ORF">COHA_001931</name>
</gene>